<dbReference type="AlphaFoldDB" id="A0AA86M9C9"/>
<feature type="chain" id="PRO_5045625587" description="SH3 domain-containing protein" evidence="1">
    <location>
        <begin position="28"/>
        <end position="127"/>
    </location>
</feature>
<sequence length="127" mass="13284">MRKLASCAAAAVLTASALTVAVPAAGAAQPGTTGTAVCTNPAPDFGDPGYGYTVSGRTSPLRTGPNAGCGVRKTLSANTYFEIECSHHNGSNWWYYGVAHGQGGPWYGWLYSGNIGDLYDYERNIIC</sequence>
<organism evidence="2 3">
    <name type="scientific">Streptomyces yaizuensis</name>
    <dbReference type="NCBI Taxonomy" id="2989713"/>
    <lineage>
        <taxon>Bacteria</taxon>
        <taxon>Bacillati</taxon>
        <taxon>Actinomycetota</taxon>
        <taxon>Actinomycetes</taxon>
        <taxon>Kitasatosporales</taxon>
        <taxon>Streptomycetaceae</taxon>
        <taxon>Streptomyces</taxon>
    </lineage>
</organism>
<gene>
    <name evidence="2" type="ORF">SYYSPA8_36860</name>
</gene>
<evidence type="ECO:0000313" key="2">
    <source>
        <dbReference type="EMBL" id="BDT39490.1"/>
    </source>
</evidence>
<name>A0AA86M9C9_9ACTN</name>
<evidence type="ECO:0000313" key="3">
    <source>
        <dbReference type="Proteomes" id="UP001291653"/>
    </source>
</evidence>
<evidence type="ECO:0000256" key="1">
    <source>
        <dbReference type="SAM" id="SignalP"/>
    </source>
</evidence>
<dbReference type="RefSeq" id="WP_323451973.1">
    <property type="nucleotide sequence ID" value="NZ_LC735414.1"/>
</dbReference>
<evidence type="ECO:0008006" key="4">
    <source>
        <dbReference type="Google" id="ProtNLM"/>
    </source>
</evidence>
<dbReference type="EMBL" id="LC735414">
    <property type="protein sequence ID" value="BDT39490.1"/>
    <property type="molecule type" value="Genomic_DNA"/>
</dbReference>
<geneLocation type="plasmid" evidence="2 3">
    <name>pYSPA8-1</name>
</geneLocation>
<dbReference type="Proteomes" id="UP001291653">
    <property type="component" value="Plasmid pYSPA8-1"/>
</dbReference>
<feature type="signal peptide" evidence="1">
    <location>
        <begin position="1"/>
        <end position="27"/>
    </location>
</feature>
<accession>A0AA86M9C9</accession>
<keyword evidence="1" id="KW-0732">Signal</keyword>
<keyword evidence="3" id="KW-1185">Reference proteome</keyword>
<reference evidence="2 3" key="1">
    <citation type="submission" date="2022-10" db="EMBL/GenBank/DDBJ databases">
        <title>Draft genome sequence of Streptomyces sp. YSPA8.</title>
        <authorList>
            <person name="Moriuchi R."/>
            <person name="Dohra H."/>
            <person name="Yamamura H."/>
            <person name="Kodani S."/>
        </authorList>
    </citation>
    <scope>NUCLEOTIDE SEQUENCE [LARGE SCALE GENOMIC DNA]</scope>
    <source>
        <strain evidence="2 3">YSPA8</strain>
        <plasmid evidence="2 3">pYSPA8-1</plasmid>
    </source>
</reference>
<keyword evidence="2" id="KW-0614">Plasmid</keyword>
<proteinExistence type="predicted"/>
<protein>
    <recommendedName>
        <fullName evidence="4">SH3 domain-containing protein</fullName>
    </recommendedName>
</protein>